<sequence>MYTPNDIREMFKDYKWMTNELEGAMLIKLDSTSTSQYGVEAAQPKPQGFTSDKVCDMILRKEQQDKKLIKWARKVKFIDECEELFNKDLDVFIYRKLKQNYSHTMIGAISGKDKTTISNRVTKIVETMSNASKSSNSSNSSK</sequence>
<accession>A0ABS0QKY1</accession>
<evidence type="ECO:0008006" key="3">
    <source>
        <dbReference type="Google" id="ProtNLM"/>
    </source>
</evidence>
<name>A0ABS0QKY1_9STAP</name>
<reference evidence="1 2" key="1">
    <citation type="submission" date="2020-12" db="EMBL/GenBank/DDBJ databases">
        <title>Genomic analysis of Staphylococcus felis from a cat with skin infection.</title>
        <authorList>
            <person name="Aslantas O."/>
            <person name="Keskin O."/>
            <person name="Buyukaltay K."/>
            <person name="Gullu Yucetepe A."/>
        </authorList>
    </citation>
    <scope>NUCLEOTIDE SEQUENCE [LARGE SCALE GENOMIC DNA]</scope>
    <source>
        <strain evidence="1 2">HARRANVET</strain>
    </source>
</reference>
<evidence type="ECO:0000313" key="1">
    <source>
        <dbReference type="EMBL" id="MBH9579769.1"/>
    </source>
</evidence>
<comment type="caution">
    <text evidence="1">The sequence shown here is derived from an EMBL/GenBank/DDBJ whole genome shotgun (WGS) entry which is preliminary data.</text>
</comment>
<gene>
    <name evidence="1" type="ORF">I9026_00035</name>
</gene>
<evidence type="ECO:0000313" key="2">
    <source>
        <dbReference type="Proteomes" id="UP000597038"/>
    </source>
</evidence>
<organism evidence="1 2">
    <name type="scientific">Staphylococcus felis</name>
    <dbReference type="NCBI Taxonomy" id="46127"/>
    <lineage>
        <taxon>Bacteria</taxon>
        <taxon>Bacillati</taxon>
        <taxon>Bacillota</taxon>
        <taxon>Bacilli</taxon>
        <taxon>Bacillales</taxon>
        <taxon>Staphylococcaceae</taxon>
        <taxon>Staphylococcus</taxon>
    </lineage>
</organism>
<dbReference type="RefSeq" id="WP_115898096.1">
    <property type="nucleotide sequence ID" value="NZ_JAEDAQ010000001.1"/>
</dbReference>
<protein>
    <recommendedName>
        <fullName evidence="3">Sigma-70 family RNA polymerase sigma factor</fullName>
    </recommendedName>
</protein>
<dbReference type="Proteomes" id="UP000597038">
    <property type="component" value="Unassembled WGS sequence"/>
</dbReference>
<dbReference type="EMBL" id="JAEDAQ010000001">
    <property type="protein sequence ID" value="MBH9579769.1"/>
    <property type="molecule type" value="Genomic_DNA"/>
</dbReference>
<proteinExistence type="predicted"/>
<keyword evidence="2" id="KW-1185">Reference proteome</keyword>